<proteinExistence type="predicted"/>
<gene>
    <name evidence="1" type="ORF">F2Q69_00022725</name>
</gene>
<comment type="caution">
    <text evidence="1">The sequence shown here is derived from an EMBL/GenBank/DDBJ whole genome shotgun (WGS) entry which is preliminary data.</text>
</comment>
<accession>A0A8S9Q926</accession>
<evidence type="ECO:0000313" key="1">
    <source>
        <dbReference type="EMBL" id="KAF3537780.1"/>
    </source>
</evidence>
<sequence length="140" mass="15127">MVGMAVVPALQGETPSSFQAEEARLSACNGDLAAVDGSFDLILADLKSECFLPTCSEDPEGQDPAVRENGPVATLRPDPCRPVVTLRPGPCVDRSQRCDLIRVDRSQRCDLVRARFDRYALIGLFDVLGQLVFGGSIEAF</sequence>
<dbReference type="Proteomes" id="UP000712600">
    <property type="component" value="Unassembled WGS sequence"/>
</dbReference>
<reference evidence="1" key="1">
    <citation type="submission" date="2019-12" db="EMBL/GenBank/DDBJ databases">
        <title>Genome sequencing and annotation of Brassica cretica.</title>
        <authorList>
            <person name="Studholme D.J."/>
            <person name="Sarris P."/>
        </authorList>
    </citation>
    <scope>NUCLEOTIDE SEQUENCE</scope>
    <source>
        <strain evidence="1">PFS-109/04</strain>
        <tissue evidence="1">Leaf</tissue>
    </source>
</reference>
<organism evidence="1 2">
    <name type="scientific">Brassica cretica</name>
    <name type="common">Mustard</name>
    <dbReference type="NCBI Taxonomy" id="69181"/>
    <lineage>
        <taxon>Eukaryota</taxon>
        <taxon>Viridiplantae</taxon>
        <taxon>Streptophyta</taxon>
        <taxon>Embryophyta</taxon>
        <taxon>Tracheophyta</taxon>
        <taxon>Spermatophyta</taxon>
        <taxon>Magnoliopsida</taxon>
        <taxon>eudicotyledons</taxon>
        <taxon>Gunneridae</taxon>
        <taxon>Pentapetalae</taxon>
        <taxon>rosids</taxon>
        <taxon>malvids</taxon>
        <taxon>Brassicales</taxon>
        <taxon>Brassicaceae</taxon>
        <taxon>Brassiceae</taxon>
        <taxon>Brassica</taxon>
    </lineage>
</organism>
<dbReference type="EMBL" id="QGKX02001290">
    <property type="protein sequence ID" value="KAF3537780.1"/>
    <property type="molecule type" value="Genomic_DNA"/>
</dbReference>
<protein>
    <submittedName>
        <fullName evidence="1">Uncharacterized protein</fullName>
    </submittedName>
</protein>
<evidence type="ECO:0000313" key="2">
    <source>
        <dbReference type="Proteomes" id="UP000712600"/>
    </source>
</evidence>
<name>A0A8S9Q926_BRACR</name>
<dbReference type="AlphaFoldDB" id="A0A8S9Q926"/>